<comment type="caution">
    <text evidence="2">The sequence shown here is derived from an EMBL/GenBank/DDBJ whole genome shotgun (WGS) entry which is preliminary data.</text>
</comment>
<name>A0ABY1LYX8_9BACL</name>
<reference evidence="2 3" key="1">
    <citation type="submission" date="2017-04" db="EMBL/GenBank/DDBJ databases">
        <authorList>
            <person name="Varghese N."/>
            <person name="Submissions S."/>
        </authorList>
    </citation>
    <scope>NUCLEOTIDE SEQUENCE [LARGE SCALE GENOMIC DNA]</scope>
    <source>
        <strain evidence="2 3">J12</strain>
    </source>
</reference>
<proteinExistence type="predicted"/>
<feature type="transmembrane region" description="Helical" evidence="1">
    <location>
        <begin position="12"/>
        <end position="31"/>
    </location>
</feature>
<evidence type="ECO:0000256" key="1">
    <source>
        <dbReference type="SAM" id="Phobius"/>
    </source>
</evidence>
<keyword evidence="1" id="KW-0812">Transmembrane</keyword>
<keyword evidence="1" id="KW-0472">Membrane</keyword>
<protein>
    <submittedName>
        <fullName evidence="2">Uncharacterized protein</fullName>
    </submittedName>
</protein>
<evidence type="ECO:0000313" key="2">
    <source>
        <dbReference type="EMBL" id="SMF37541.1"/>
    </source>
</evidence>
<accession>A0ABY1LYX8</accession>
<dbReference type="Proteomes" id="UP000192939">
    <property type="component" value="Unassembled WGS sequence"/>
</dbReference>
<sequence>MEVFGLSFSLTFWIIALVLAMFLCGILTAAYNDDKTKGL</sequence>
<gene>
    <name evidence="2" type="ORF">SAMN02744124_02678</name>
</gene>
<organism evidence="2 3">
    <name type="scientific">Paenibacillus barengoltzii J12</name>
    <dbReference type="NCBI Taxonomy" id="935846"/>
    <lineage>
        <taxon>Bacteria</taxon>
        <taxon>Bacillati</taxon>
        <taxon>Bacillota</taxon>
        <taxon>Bacilli</taxon>
        <taxon>Bacillales</taxon>
        <taxon>Paenibacillaceae</taxon>
        <taxon>Paenibacillus</taxon>
    </lineage>
</organism>
<keyword evidence="1" id="KW-1133">Transmembrane helix</keyword>
<keyword evidence="3" id="KW-1185">Reference proteome</keyword>
<evidence type="ECO:0000313" key="3">
    <source>
        <dbReference type="Proteomes" id="UP000192939"/>
    </source>
</evidence>
<dbReference type="EMBL" id="FXAE01000028">
    <property type="protein sequence ID" value="SMF37541.1"/>
    <property type="molecule type" value="Genomic_DNA"/>
</dbReference>